<keyword evidence="1" id="KW-0812">Transmembrane</keyword>
<reference evidence="2" key="1">
    <citation type="submission" date="2018-05" db="EMBL/GenBank/DDBJ databases">
        <authorList>
            <person name="Lanie J.A."/>
            <person name="Ng W.-L."/>
            <person name="Kazmierczak K.M."/>
            <person name="Andrzejewski T.M."/>
            <person name="Davidsen T.M."/>
            <person name="Wayne K.J."/>
            <person name="Tettelin H."/>
            <person name="Glass J.I."/>
            <person name="Rusch D."/>
            <person name="Podicherti R."/>
            <person name="Tsui H.-C.T."/>
            <person name="Winkler M.E."/>
        </authorList>
    </citation>
    <scope>NUCLEOTIDE SEQUENCE</scope>
</reference>
<dbReference type="PANTHER" id="PTHR43318">
    <property type="entry name" value="UDP-N-ACETYLGLUCOSAMINE 4,6-DEHYDRATASE"/>
    <property type="match status" value="1"/>
</dbReference>
<feature type="transmembrane region" description="Helical" evidence="1">
    <location>
        <begin position="113"/>
        <end position="134"/>
    </location>
</feature>
<evidence type="ECO:0000313" key="2">
    <source>
        <dbReference type="EMBL" id="SVD92782.1"/>
    </source>
</evidence>
<feature type="non-terminal residue" evidence="2">
    <location>
        <position position="258"/>
    </location>
</feature>
<accession>A0A382ZBA8</accession>
<name>A0A382ZBA8_9ZZZZ</name>
<protein>
    <submittedName>
        <fullName evidence="2">Uncharacterized protein</fullName>
    </submittedName>
</protein>
<feature type="transmembrane region" description="Helical" evidence="1">
    <location>
        <begin position="140"/>
        <end position="163"/>
    </location>
</feature>
<dbReference type="Gene3D" id="3.40.50.720">
    <property type="entry name" value="NAD(P)-binding Rossmann-like Domain"/>
    <property type="match status" value="1"/>
</dbReference>
<keyword evidence="1" id="KW-1133">Transmembrane helix</keyword>
<evidence type="ECO:0000256" key="1">
    <source>
        <dbReference type="SAM" id="Phobius"/>
    </source>
</evidence>
<proteinExistence type="predicted"/>
<sequence length="258" mass="28981">RHSCRACWSCPWDISSFILLSTRCPEGWALVVFFMRYFPPRVDRPYVAAGHDIIMAAIAFIASLYLRLAPDFWNQVQGFLVESTLIFTVICGTVFVRMHLYRGIWRYASLDDLLAIAKAVSLAILIFALAMFVLTRLESIPRSVLVITWLLLVSLLGGPRLFYRIIKDRGMFGLFESEPANRIPVIVVGTDDMADAFLRQQKKPGEQYRVLGLIGTDGGTVGRYIHGVPILGDMEHLGSVLNTFQKSSNKPQRILIAG</sequence>
<organism evidence="2">
    <name type="scientific">marine metagenome</name>
    <dbReference type="NCBI Taxonomy" id="408172"/>
    <lineage>
        <taxon>unclassified sequences</taxon>
        <taxon>metagenomes</taxon>
        <taxon>ecological metagenomes</taxon>
    </lineage>
</organism>
<feature type="non-terminal residue" evidence="2">
    <location>
        <position position="1"/>
    </location>
</feature>
<dbReference type="EMBL" id="UINC01182520">
    <property type="protein sequence ID" value="SVD92782.1"/>
    <property type="molecule type" value="Genomic_DNA"/>
</dbReference>
<keyword evidence="1" id="KW-0472">Membrane</keyword>
<dbReference type="InterPro" id="IPR051203">
    <property type="entry name" value="Polysaccharide_Synthase-Rel"/>
</dbReference>
<dbReference type="AlphaFoldDB" id="A0A382ZBA8"/>
<dbReference type="PANTHER" id="PTHR43318:SF2">
    <property type="entry name" value="UDP-N-ACETYLGLUCOSAMINE 4,6-DEHYDRATASE (INVERTING)"/>
    <property type="match status" value="1"/>
</dbReference>
<feature type="transmembrane region" description="Helical" evidence="1">
    <location>
        <begin position="46"/>
        <end position="66"/>
    </location>
</feature>
<feature type="transmembrane region" description="Helical" evidence="1">
    <location>
        <begin position="78"/>
        <end position="101"/>
    </location>
</feature>
<gene>
    <name evidence="2" type="ORF">METZ01_LOCUS445636</name>
</gene>